<dbReference type="CDD" id="cd11041">
    <property type="entry name" value="CYP503A1-like"/>
    <property type="match status" value="1"/>
</dbReference>
<keyword evidence="11" id="KW-1185">Reference proteome</keyword>
<evidence type="ECO:0000256" key="4">
    <source>
        <dbReference type="ARBA" id="ARBA00022723"/>
    </source>
</evidence>
<keyword evidence="6 8" id="KW-0408">Iron</keyword>
<dbReference type="InterPro" id="IPR002403">
    <property type="entry name" value="Cyt_P450_E_grp-IV"/>
</dbReference>
<feature type="region of interest" description="Disordered" evidence="9">
    <location>
        <begin position="1008"/>
        <end position="1031"/>
    </location>
</feature>
<dbReference type="GO" id="GO:0004497">
    <property type="term" value="F:monooxygenase activity"/>
    <property type="evidence" value="ECO:0007669"/>
    <property type="project" value="UniProtKB-KW"/>
</dbReference>
<keyword evidence="7" id="KW-0503">Monooxygenase</keyword>
<organism evidence="10 11">
    <name type="scientific">Anthostomella pinea</name>
    <dbReference type="NCBI Taxonomy" id="933095"/>
    <lineage>
        <taxon>Eukaryota</taxon>
        <taxon>Fungi</taxon>
        <taxon>Dikarya</taxon>
        <taxon>Ascomycota</taxon>
        <taxon>Pezizomycotina</taxon>
        <taxon>Sordariomycetes</taxon>
        <taxon>Xylariomycetidae</taxon>
        <taxon>Xylariales</taxon>
        <taxon>Xylariaceae</taxon>
        <taxon>Anthostomella</taxon>
    </lineage>
</organism>
<evidence type="ECO:0000256" key="3">
    <source>
        <dbReference type="ARBA" id="ARBA00022617"/>
    </source>
</evidence>
<evidence type="ECO:0000256" key="8">
    <source>
        <dbReference type="PIRSR" id="PIRSR602403-1"/>
    </source>
</evidence>
<reference evidence="10" key="1">
    <citation type="submission" date="2023-10" db="EMBL/GenBank/DDBJ databases">
        <authorList>
            <person name="Hackl T."/>
        </authorList>
    </citation>
    <scope>NUCLEOTIDE SEQUENCE</scope>
</reference>
<dbReference type="InterPro" id="IPR036396">
    <property type="entry name" value="Cyt_P450_sf"/>
</dbReference>
<dbReference type="Proteomes" id="UP001295740">
    <property type="component" value="Unassembled WGS sequence"/>
</dbReference>
<feature type="region of interest" description="Disordered" evidence="9">
    <location>
        <begin position="920"/>
        <end position="977"/>
    </location>
</feature>
<dbReference type="EMBL" id="CAUWAG010000018">
    <property type="protein sequence ID" value="CAJ2511764.1"/>
    <property type="molecule type" value="Genomic_DNA"/>
</dbReference>
<dbReference type="GO" id="GO:0005506">
    <property type="term" value="F:iron ion binding"/>
    <property type="evidence" value="ECO:0007669"/>
    <property type="project" value="InterPro"/>
</dbReference>
<evidence type="ECO:0000256" key="9">
    <source>
        <dbReference type="SAM" id="MobiDB-lite"/>
    </source>
</evidence>
<dbReference type="InterPro" id="IPR001128">
    <property type="entry name" value="Cyt_P450"/>
</dbReference>
<comment type="similarity">
    <text evidence="2">Belongs to the cytochrome P450 family.</text>
</comment>
<dbReference type="InterPro" id="IPR027796">
    <property type="entry name" value="OTT_1508_deam-like"/>
</dbReference>
<evidence type="ECO:0000313" key="10">
    <source>
        <dbReference type="EMBL" id="CAJ2511764.1"/>
    </source>
</evidence>
<evidence type="ECO:0000256" key="5">
    <source>
        <dbReference type="ARBA" id="ARBA00023002"/>
    </source>
</evidence>
<evidence type="ECO:0000313" key="11">
    <source>
        <dbReference type="Proteomes" id="UP001295740"/>
    </source>
</evidence>
<evidence type="ECO:0000256" key="7">
    <source>
        <dbReference type="ARBA" id="ARBA00023033"/>
    </source>
</evidence>
<evidence type="ECO:0000256" key="1">
    <source>
        <dbReference type="ARBA" id="ARBA00001971"/>
    </source>
</evidence>
<feature type="compositionally biased region" description="Polar residues" evidence="9">
    <location>
        <begin position="934"/>
        <end position="956"/>
    </location>
</feature>
<dbReference type="AlphaFoldDB" id="A0AAI8YNV8"/>
<keyword evidence="3 8" id="KW-0349">Heme</keyword>
<dbReference type="PRINTS" id="PR00465">
    <property type="entry name" value="EP450IV"/>
</dbReference>
<keyword evidence="5" id="KW-0560">Oxidoreductase</keyword>
<protein>
    <submittedName>
        <fullName evidence="10">Uu.00g073890.m01.CDS01</fullName>
    </submittedName>
</protein>
<dbReference type="Pfam" id="PF14441">
    <property type="entry name" value="OTT_1508_deam"/>
    <property type="match status" value="1"/>
</dbReference>
<dbReference type="GO" id="GO:0016705">
    <property type="term" value="F:oxidoreductase activity, acting on paired donors, with incorporation or reduction of molecular oxygen"/>
    <property type="evidence" value="ECO:0007669"/>
    <property type="project" value="InterPro"/>
</dbReference>
<name>A0AAI8YNV8_9PEZI</name>
<dbReference type="PANTHER" id="PTHR46206:SF1">
    <property type="entry name" value="P450, PUTATIVE (EUROFUNG)-RELATED"/>
    <property type="match status" value="1"/>
</dbReference>
<gene>
    <name evidence="10" type="ORF">KHLLAP_LOCUS12232</name>
</gene>
<dbReference type="GO" id="GO:0020037">
    <property type="term" value="F:heme binding"/>
    <property type="evidence" value="ECO:0007669"/>
    <property type="project" value="InterPro"/>
</dbReference>
<dbReference type="PANTHER" id="PTHR46206">
    <property type="entry name" value="CYTOCHROME P450"/>
    <property type="match status" value="1"/>
</dbReference>
<dbReference type="Pfam" id="PF00067">
    <property type="entry name" value="p450"/>
    <property type="match status" value="1"/>
</dbReference>
<keyword evidence="4 8" id="KW-0479">Metal-binding</keyword>
<accession>A0AAI8YNV8</accession>
<sequence length="1142" mass="127296">MAMFLSPLLPLLALTAFFGTIYYVWYRVFSYQGIPDSLAFATSDGSFLSRGRASLRSVFGVDALLWAGHRDFSKKGRPYILPDVFTGHQVIIPSEHLPWLMKQPASVLSQRESNNEFLAAKHTFLNCVAAEDSEWTFVVNLIKDITKELNNKTNDVLEEIQAALEDLWGNDTQNWKEVDLLDVCLVMMSRIVSRVYVGLPLCRDPAYLASSTRFAKFILVEALLAQLTPNPLRPLLGPLLAQYDWIQFKRMDRCVNPVIRERASRSSPMAMAEGKQDPDAENDLLSRLMREGYRRNEDPCRSQSHSTKLLAILNWAAIQVQGITIENTLIDIAHAPNSAEIQNQLREEAAAADGAESSVRWTRSEVAKLPKMDSVLTESLRLWGFAHGVIKVVVAKEGVDLPTGEHIPYGAKVGIGSYGVHHDEEVYPGESPFKYDPFRFVDEKDGEKTTTGLRFASTNENYLAFSHGKFSCAGRFFANHLLKLLLSQIVLRYDIKPDTKPRPQNPPSSNLEVSTTGSIANGYSLPFERERLLASSLAFLSSISDGPHHIPAIGIEEAPKAGHLSVLIAVNKASPDDGEHILQELKKGFEGIFSLVSNADDNSADVEGEVFKAIVSMRSVRILCRLRLSQNYHNQKKQSISEALQIAIAHLKQIKKDDLRDDLCISDAVSFVGKAKEVVNLFDSWSKHQTHRELEELVDSIHALRRVGSIGALLDLIPNAVMVPSSRHNLRNTIKKVARYREAARVLYRTAKKFPAARAMSIHLVELPKESFDRVLIGDHRSSLQSIVSQLWGLRPDQKDLSRICGLMGTTEEHANKRIAAQTQRTLREGKIHAEVQLIYYLELKKSDTQLRPRVVCSSKDACWLCNAFILSYGKIYMPRSHGRLYPGWRLPLLPGPQFDGIWANFNLRLRNQVEESLRSFSERRKKTNYPDPNESTVSTRRWSNSTLPDMVTSETVPGMDEEKGTPATNDTGGTKLPCAEEKQLYETSEKGTAGSPEVSAAAVEADNNTALSNTSDLSSSGRPLSSNPTHDQAMTAFHELIRGESSPLQLVGALEIQVEYAGSPDAKMPNVHQKRIHCEVERLTDQEITTLQEEAKVAFVYVEALEGDVSHGTDGDGCIYIAARGTVVRISTRPLVARHEG</sequence>
<proteinExistence type="inferred from homology"/>
<feature type="binding site" description="axial binding residue" evidence="8">
    <location>
        <position position="472"/>
    </location>
    <ligand>
        <name>heme</name>
        <dbReference type="ChEBI" id="CHEBI:30413"/>
    </ligand>
    <ligandPart>
        <name>Fe</name>
        <dbReference type="ChEBI" id="CHEBI:18248"/>
    </ligandPart>
</feature>
<dbReference type="Gene3D" id="1.10.630.10">
    <property type="entry name" value="Cytochrome P450"/>
    <property type="match status" value="1"/>
</dbReference>
<comment type="cofactor">
    <cofactor evidence="1 8">
        <name>heme</name>
        <dbReference type="ChEBI" id="CHEBI:30413"/>
    </cofactor>
</comment>
<comment type="caution">
    <text evidence="10">The sequence shown here is derived from an EMBL/GenBank/DDBJ whole genome shotgun (WGS) entry which is preliminary data.</text>
</comment>
<evidence type="ECO:0000256" key="2">
    <source>
        <dbReference type="ARBA" id="ARBA00010617"/>
    </source>
</evidence>
<evidence type="ECO:0000256" key="6">
    <source>
        <dbReference type="ARBA" id="ARBA00023004"/>
    </source>
</evidence>
<dbReference type="SUPFAM" id="SSF48264">
    <property type="entry name" value="Cytochrome P450"/>
    <property type="match status" value="1"/>
</dbReference>
<feature type="compositionally biased region" description="Low complexity" evidence="9">
    <location>
        <begin position="1016"/>
        <end position="1027"/>
    </location>
</feature>